<keyword evidence="19" id="KW-1185">Reference proteome</keyword>
<dbReference type="InterPro" id="IPR036396">
    <property type="entry name" value="Cyt_P450_sf"/>
</dbReference>
<keyword evidence="11" id="KW-0274">FAD</keyword>
<sequence length="450" mass="50254">MPIIGDLLTVDVNKPCQKLAKDITAYDGILEQRIFDLPAIVVSRTDLVNEINDEASWEKHVGHSLRALRPVAGDGLFTAYSHEPNWRKAHNILTPAFSKKAMTAYHSTMVSTVRELVDSWNAKQGQWIDIAAAGNRFTTEVIGRAGIGHSFNRLDEVSDDPFTTTVLRELRYANRRTDAIPLYTKLFGKAQRNQHLQDKAWLRSQISIIIDERRNAGTPATDADILDSMLTTPDPDTGATLDDANIINQILTLLVAGSETSANAIGFALHYLANNPDIATACRAEIDTYWPDSDIPDCEFGDIAPMRYLRRVVDETLRLWPVAPGYFRQAKHDTTIGGEYHFKAGDWVFVLLLAAHRDTAAWGPDAAQFNPDRFLAENLRSLPPRIYKPFGTGPRACIGRQFALHEIMLTLAAILHQFELEPEPGYELTASETITIKPEGLRLKVNARSR</sequence>
<dbReference type="InterPro" id="IPR002401">
    <property type="entry name" value="Cyt_P450_E_grp-I"/>
</dbReference>
<comment type="cofactor">
    <cofactor evidence="2 16">
        <name>heme</name>
        <dbReference type="ChEBI" id="CHEBI:30413"/>
    </cofactor>
</comment>
<evidence type="ECO:0000256" key="4">
    <source>
        <dbReference type="ARBA" id="ARBA00010018"/>
    </source>
</evidence>
<dbReference type="GO" id="GO:0016705">
    <property type="term" value="F:oxidoreductase activity, acting on paired donors, with incorporation or reduction of molecular oxygen"/>
    <property type="evidence" value="ECO:0007669"/>
    <property type="project" value="InterPro"/>
</dbReference>
<dbReference type="SUPFAM" id="SSF48264">
    <property type="entry name" value="Cytochrome P450"/>
    <property type="match status" value="1"/>
</dbReference>
<evidence type="ECO:0000256" key="16">
    <source>
        <dbReference type="PIRSR" id="PIRSR602401-1"/>
    </source>
</evidence>
<evidence type="ECO:0000256" key="1">
    <source>
        <dbReference type="ARBA" id="ARBA00001917"/>
    </source>
</evidence>
<gene>
    <name evidence="18" type="ORF">BTO20_19960</name>
</gene>
<dbReference type="InterPro" id="IPR017972">
    <property type="entry name" value="Cyt_P450_CS"/>
</dbReference>
<dbReference type="Proteomes" id="UP000195331">
    <property type="component" value="Chromosome"/>
</dbReference>
<name>A0A1Y0C5Y4_9MYCO</name>
<evidence type="ECO:0000256" key="6">
    <source>
        <dbReference type="ARBA" id="ARBA00022448"/>
    </source>
</evidence>
<evidence type="ECO:0000256" key="15">
    <source>
        <dbReference type="ARBA" id="ARBA00023033"/>
    </source>
</evidence>
<evidence type="ECO:0000256" key="9">
    <source>
        <dbReference type="ARBA" id="ARBA00022643"/>
    </source>
</evidence>
<reference evidence="18 19" key="1">
    <citation type="submission" date="2017-04" db="EMBL/GenBank/DDBJ databases">
        <title>Whole Genome Sequence of 1,4-Dioxane Degrading Bacterium Mycobacterium dioxanotrophicus PH-06.</title>
        <authorList>
            <person name="He Y."/>
        </authorList>
    </citation>
    <scope>NUCLEOTIDE SEQUENCE [LARGE SCALE GENOMIC DNA]</scope>
    <source>
        <strain evidence="18 19">PH-06</strain>
    </source>
</reference>
<dbReference type="PANTHER" id="PTHR24305:SF166">
    <property type="entry name" value="CYTOCHROME P450 12A4, MITOCHONDRIAL-RELATED"/>
    <property type="match status" value="1"/>
</dbReference>
<dbReference type="AlphaFoldDB" id="A0A1Y0C5Y4"/>
<proteinExistence type="inferred from homology"/>
<dbReference type="Pfam" id="PF00067">
    <property type="entry name" value="p450"/>
    <property type="match status" value="1"/>
</dbReference>
<keyword evidence="7 16" id="KW-0349">Heme</keyword>
<evidence type="ECO:0000256" key="5">
    <source>
        <dbReference type="ARBA" id="ARBA00010617"/>
    </source>
</evidence>
<dbReference type="InterPro" id="IPR050121">
    <property type="entry name" value="Cytochrome_P450_monoxygenase"/>
</dbReference>
<dbReference type="GO" id="GO:0004497">
    <property type="term" value="F:monooxygenase activity"/>
    <property type="evidence" value="ECO:0007669"/>
    <property type="project" value="UniProtKB-KW"/>
</dbReference>
<dbReference type="RefSeq" id="WP_087077972.1">
    <property type="nucleotide sequence ID" value="NZ_CP020809.1"/>
</dbReference>
<dbReference type="PROSITE" id="PS00086">
    <property type="entry name" value="CYTOCHROME_P450"/>
    <property type="match status" value="1"/>
</dbReference>
<comment type="cofactor">
    <cofactor evidence="1">
        <name>FMN</name>
        <dbReference type="ChEBI" id="CHEBI:58210"/>
    </cofactor>
</comment>
<dbReference type="PRINTS" id="PR00385">
    <property type="entry name" value="P450"/>
</dbReference>
<organism evidence="18 19">
    <name type="scientific">Mycobacterium dioxanotrophicus</name>
    <dbReference type="NCBI Taxonomy" id="482462"/>
    <lineage>
        <taxon>Bacteria</taxon>
        <taxon>Bacillati</taxon>
        <taxon>Actinomycetota</taxon>
        <taxon>Actinomycetes</taxon>
        <taxon>Mycobacteriales</taxon>
        <taxon>Mycobacteriaceae</taxon>
        <taxon>Mycobacterium</taxon>
    </lineage>
</organism>
<comment type="similarity">
    <text evidence="5 17">Belongs to the cytochrome P450 family.</text>
</comment>
<protein>
    <submittedName>
        <fullName evidence="18">Cytochrome P450</fullName>
    </submittedName>
</protein>
<evidence type="ECO:0000313" key="19">
    <source>
        <dbReference type="Proteomes" id="UP000195331"/>
    </source>
</evidence>
<dbReference type="GO" id="GO:0005506">
    <property type="term" value="F:iron ion binding"/>
    <property type="evidence" value="ECO:0007669"/>
    <property type="project" value="InterPro"/>
</dbReference>
<evidence type="ECO:0000256" key="7">
    <source>
        <dbReference type="ARBA" id="ARBA00022617"/>
    </source>
</evidence>
<accession>A0A1Y0C5Y4</accession>
<dbReference type="Gene3D" id="1.10.630.10">
    <property type="entry name" value="Cytochrome P450"/>
    <property type="match status" value="1"/>
</dbReference>
<keyword evidence="12" id="KW-0521">NADP</keyword>
<dbReference type="PRINTS" id="PR00463">
    <property type="entry name" value="EP450I"/>
</dbReference>
<dbReference type="GO" id="GO:0020037">
    <property type="term" value="F:heme binding"/>
    <property type="evidence" value="ECO:0007669"/>
    <property type="project" value="InterPro"/>
</dbReference>
<dbReference type="PANTHER" id="PTHR24305">
    <property type="entry name" value="CYTOCHROME P450"/>
    <property type="match status" value="1"/>
</dbReference>
<dbReference type="KEGG" id="mdx:BTO20_19960"/>
<keyword evidence="15 17" id="KW-0503">Monooxygenase</keyword>
<keyword evidence="8" id="KW-0285">Flavoprotein</keyword>
<keyword evidence="13 17" id="KW-0560">Oxidoreductase</keyword>
<evidence type="ECO:0000256" key="17">
    <source>
        <dbReference type="RuleBase" id="RU000461"/>
    </source>
</evidence>
<evidence type="ECO:0000256" key="10">
    <source>
        <dbReference type="ARBA" id="ARBA00022723"/>
    </source>
</evidence>
<keyword evidence="14 16" id="KW-0408">Iron</keyword>
<dbReference type="EMBL" id="CP020809">
    <property type="protein sequence ID" value="ART70514.1"/>
    <property type="molecule type" value="Genomic_DNA"/>
</dbReference>
<evidence type="ECO:0000256" key="11">
    <source>
        <dbReference type="ARBA" id="ARBA00022827"/>
    </source>
</evidence>
<evidence type="ECO:0000313" key="18">
    <source>
        <dbReference type="EMBL" id="ART70514.1"/>
    </source>
</evidence>
<dbReference type="InterPro" id="IPR001128">
    <property type="entry name" value="Cyt_P450"/>
</dbReference>
<feature type="binding site" description="axial binding residue" evidence="16">
    <location>
        <position position="397"/>
    </location>
    <ligand>
        <name>heme</name>
        <dbReference type="ChEBI" id="CHEBI:30413"/>
    </ligand>
    <ligandPart>
        <name>Fe</name>
        <dbReference type="ChEBI" id="CHEBI:18248"/>
    </ligandPart>
</feature>
<evidence type="ECO:0000256" key="12">
    <source>
        <dbReference type="ARBA" id="ARBA00022857"/>
    </source>
</evidence>
<comment type="similarity">
    <text evidence="4">In the N-terminal section; belongs to the cytochrome P450 family.</text>
</comment>
<comment type="cofactor">
    <cofactor evidence="3">
        <name>FAD</name>
        <dbReference type="ChEBI" id="CHEBI:57692"/>
    </cofactor>
</comment>
<dbReference type="FunFam" id="1.10.630.10:FF:000040">
    <property type="entry name" value="Bifunctional cytochrome P450/NADPH--P450 reductase"/>
    <property type="match status" value="1"/>
</dbReference>
<dbReference type="OrthoDB" id="7376058at2"/>
<evidence type="ECO:0000256" key="14">
    <source>
        <dbReference type="ARBA" id="ARBA00023004"/>
    </source>
</evidence>
<evidence type="ECO:0000256" key="2">
    <source>
        <dbReference type="ARBA" id="ARBA00001971"/>
    </source>
</evidence>
<keyword evidence="10 16" id="KW-0479">Metal-binding</keyword>
<keyword evidence="9" id="KW-0288">FMN</keyword>
<evidence type="ECO:0000256" key="8">
    <source>
        <dbReference type="ARBA" id="ARBA00022630"/>
    </source>
</evidence>
<evidence type="ECO:0000256" key="13">
    <source>
        <dbReference type="ARBA" id="ARBA00023002"/>
    </source>
</evidence>
<evidence type="ECO:0000256" key="3">
    <source>
        <dbReference type="ARBA" id="ARBA00001974"/>
    </source>
</evidence>
<keyword evidence="6" id="KW-0813">Transport</keyword>